<dbReference type="AlphaFoldDB" id="A0A820KR58"/>
<dbReference type="EMBL" id="CAJOAZ010020690">
    <property type="protein sequence ID" value="CAF4348738.1"/>
    <property type="molecule type" value="Genomic_DNA"/>
</dbReference>
<feature type="non-terminal residue" evidence="1">
    <location>
        <position position="1"/>
    </location>
</feature>
<evidence type="ECO:0000313" key="2">
    <source>
        <dbReference type="Proteomes" id="UP000663844"/>
    </source>
</evidence>
<evidence type="ECO:0000313" key="1">
    <source>
        <dbReference type="EMBL" id="CAF4348738.1"/>
    </source>
</evidence>
<feature type="non-terminal residue" evidence="1">
    <location>
        <position position="162"/>
    </location>
</feature>
<reference evidence="1" key="1">
    <citation type="submission" date="2021-02" db="EMBL/GenBank/DDBJ databases">
        <authorList>
            <person name="Nowell W R."/>
        </authorList>
    </citation>
    <scope>NUCLEOTIDE SEQUENCE</scope>
</reference>
<accession>A0A820KR58</accession>
<dbReference type="Proteomes" id="UP000663844">
    <property type="component" value="Unassembled WGS sequence"/>
</dbReference>
<gene>
    <name evidence="1" type="ORF">OXD698_LOCUS48649</name>
</gene>
<name>A0A820KR58_9BILA</name>
<comment type="caution">
    <text evidence="1">The sequence shown here is derived from an EMBL/GenBank/DDBJ whole genome shotgun (WGS) entry which is preliminary data.</text>
</comment>
<protein>
    <submittedName>
        <fullName evidence="1">Uncharacterized protein</fullName>
    </submittedName>
</protein>
<sequence length="162" mass="19245">LVELDEYCLTILPEGSLTLTDDDDDDESEKVSIEIFSKQSSYFFNEYDHLSTDWYLYRVNISNNKDLGFIVPYQLMQLPVFTLYGRDEELRIEIIYLKTINFNQCKDCLGDFCRYIFEQVFDNMNIQSESNLEFDIKSSNFKLLPCLLTEFDDIDYERMTSI</sequence>
<organism evidence="1 2">
    <name type="scientific">Adineta steineri</name>
    <dbReference type="NCBI Taxonomy" id="433720"/>
    <lineage>
        <taxon>Eukaryota</taxon>
        <taxon>Metazoa</taxon>
        <taxon>Spiralia</taxon>
        <taxon>Gnathifera</taxon>
        <taxon>Rotifera</taxon>
        <taxon>Eurotatoria</taxon>
        <taxon>Bdelloidea</taxon>
        <taxon>Adinetida</taxon>
        <taxon>Adinetidae</taxon>
        <taxon>Adineta</taxon>
    </lineage>
</organism>
<proteinExistence type="predicted"/>